<dbReference type="HOGENOM" id="CLU_2759734_0_0_1"/>
<sequence length="70" mass="7696">MAISTISSVLAAAGWSKKTVRRMAQERNADLCDFICTRSQRFCYFESFSSTNPDVTDAPDSEELGGLRGV</sequence>
<reference evidence="1 2" key="1">
    <citation type="submission" date="2008-03" db="EMBL/GenBank/DDBJ databases">
        <title>The Genome Sequence of Verticillium dahliae VdLs.17.</title>
        <authorList>
            <consortium name="The Broad Institute Genome Sequencing Platform"/>
            <person name="Ma L.-J.J."/>
            <person name="Klosterman S.J."/>
            <person name="Subbarao K."/>
            <person name="Dobinson K."/>
            <person name="Veronese P."/>
            <person name="Kang S."/>
            <person name="Gold S.E."/>
            <person name="Young S."/>
            <person name="Jaffe D."/>
            <person name="Gnerre S."/>
            <person name="Berlin A."/>
            <person name="Heiman D."/>
            <person name="Hepburn T."/>
            <person name="Sykes S."/>
            <person name="Alvarado L."/>
            <person name="Kodira C.D."/>
            <person name="Lander E."/>
            <person name="Galagan J."/>
            <person name="Nusbaum C."/>
            <person name="Birren B."/>
        </authorList>
    </citation>
    <scope>NUCLEOTIDE SEQUENCE [LARGE SCALE GENOMIC DNA]</scope>
    <source>
        <strain evidence="2">VdLs.17 / ATCC MYA-4575 / FGSC 10137</strain>
    </source>
</reference>
<protein>
    <submittedName>
        <fullName evidence="1">Uncharacterized protein</fullName>
    </submittedName>
</protein>
<dbReference type="EMBL" id="DS572717">
    <property type="protein sequence ID" value="EGY18698.1"/>
    <property type="molecule type" value="Genomic_DNA"/>
</dbReference>
<dbReference type="GeneID" id="20710687"/>
<organism evidence="1 2">
    <name type="scientific">Verticillium dahliae (strain VdLs.17 / ATCC MYA-4575 / FGSC 10137)</name>
    <name type="common">Verticillium wilt</name>
    <dbReference type="NCBI Taxonomy" id="498257"/>
    <lineage>
        <taxon>Eukaryota</taxon>
        <taxon>Fungi</taxon>
        <taxon>Dikarya</taxon>
        <taxon>Ascomycota</taxon>
        <taxon>Pezizomycotina</taxon>
        <taxon>Sordariomycetes</taxon>
        <taxon>Hypocreomycetidae</taxon>
        <taxon>Glomerellales</taxon>
        <taxon>Plectosphaerellaceae</taxon>
        <taxon>Verticillium</taxon>
    </lineage>
</organism>
<dbReference type="AlphaFoldDB" id="G2XFV0"/>
<gene>
    <name evidence="1" type="ORF">VDAG_09224</name>
</gene>
<dbReference type="InParanoid" id="G2XFV0"/>
<dbReference type="KEGG" id="vda:VDAG_09224"/>
<evidence type="ECO:0000313" key="2">
    <source>
        <dbReference type="Proteomes" id="UP000001611"/>
    </source>
</evidence>
<accession>G2XFV0</accession>
<dbReference type="Proteomes" id="UP000001611">
    <property type="component" value="Chromosome 4"/>
</dbReference>
<name>G2XFV0_VERDV</name>
<proteinExistence type="predicted"/>
<keyword evidence="2" id="KW-1185">Reference proteome</keyword>
<dbReference type="RefSeq" id="XP_009653821.1">
    <property type="nucleotide sequence ID" value="XM_009655526.1"/>
</dbReference>
<evidence type="ECO:0000313" key="1">
    <source>
        <dbReference type="EMBL" id="EGY18698.1"/>
    </source>
</evidence>